<evidence type="ECO:0000259" key="11">
    <source>
        <dbReference type="Pfam" id="PF02705"/>
    </source>
</evidence>
<feature type="domain" description="K+ potassium transporter C-terminal" evidence="12">
    <location>
        <begin position="417"/>
        <end position="493"/>
    </location>
</feature>
<name>A0A835VHL0_VANPL</name>
<evidence type="ECO:0000256" key="1">
    <source>
        <dbReference type="ARBA" id="ARBA00004141"/>
    </source>
</evidence>
<evidence type="ECO:0000256" key="8">
    <source>
        <dbReference type="ARBA" id="ARBA00023065"/>
    </source>
</evidence>
<dbReference type="InterPro" id="IPR053951">
    <property type="entry name" value="K_trans_N"/>
</dbReference>
<dbReference type="OrthoDB" id="682018at2759"/>
<dbReference type="InterPro" id="IPR053952">
    <property type="entry name" value="K_trans_C"/>
</dbReference>
<feature type="transmembrane region" description="Helical" evidence="10">
    <location>
        <begin position="248"/>
        <end position="268"/>
    </location>
</feature>
<dbReference type="PANTHER" id="PTHR30540">
    <property type="entry name" value="OSMOTIC STRESS POTASSIUM TRANSPORTER"/>
    <property type="match status" value="1"/>
</dbReference>
<feature type="transmembrane region" description="Helical" evidence="10">
    <location>
        <begin position="311"/>
        <end position="331"/>
    </location>
</feature>
<keyword evidence="3" id="KW-0813">Transport</keyword>
<protein>
    <recommendedName>
        <fullName evidence="15">Potassium transporter</fullName>
    </recommendedName>
</protein>
<dbReference type="Pfam" id="PF02705">
    <property type="entry name" value="K_trans"/>
    <property type="match status" value="1"/>
</dbReference>
<dbReference type="PANTHER" id="PTHR30540:SF83">
    <property type="entry name" value="K+ POTASSIUM TRANSPORTER"/>
    <property type="match status" value="1"/>
</dbReference>
<evidence type="ECO:0000313" key="14">
    <source>
        <dbReference type="Proteomes" id="UP000636800"/>
    </source>
</evidence>
<comment type="similarity">
    <text evidence="2">Belongs to the HAK/KUP transporter (TC 2.A.72.3) family.</text>
</comment>
<evidence type="ECO:0000256" key="3">
    <source>
        <dbReference type="ARBA" id="ARBA00022448"/>
    </source>
</evidence>
<evidence type="ECO:0000256" key="5">
    <source>
        <dbReference type="ARBA" id="ARBA00022692"/>
    </source>
</evidence>
<feature type="transmembrane region" description="Helical" evidence="10">
    <location>
        <begin position="126"/>
        <end position="147"/>
    </location>
</feature>
<evidence type="ECO:0000256" key="9">
    <source>
        <dbReference type="ARBA" id="ARBA00023136"/>
    </source>
</evidence>
<dbReference type="Pfam" id="PF22776">
    <property type="entry name" value="K_trans_C"/>
    <property type="match status" value="1"/>
</dbReference>
<feature type="transmembrane region" description="Helical" evidence="10">
    <location>
        <begin position="367"/>
        <end position="386"/>
    </location>
</feature>
<feature type="transmembrane region" description="Helical" evidence="10">
    <location>
        <begin position="102"/>
        <end position="119"/>
    </location>
</feature>
<keyword evidence="5 10" id="KW-0812">Transmembrane</keyword>
<feature type="domain" description="K+ potassium transporter integral membrane" evidence="11">
    <location>
        <begin position="4"/>
        <end position="405"/>
    </location>
</feature>
<evidence type="ECO:0000256" key="4">
    <source>
        <dbReference type="ARBA" id="ARBA00022538"/>
    </source>
</evidence>
<dbReference type="PROSITE" id="PS51257">
    <property type="entry name" value="PROKAR_LIPOPROTEIN"/>
    <property type="match status" value="1"/>
</dbReference>
<reference evidence="13 14" key="1">
    <citation type="journal article" date="2020" name="Nat. Food">
        <title>A phased Vanilla planifolia genome enables genetic improvement of flavour and production.</title>
        <authorList>
            <person name="Hasing T."/>
            <person name="Tang H."/>
            <person name="Brym M."/>
            <person name="Khazi F."/>
            <person name="Huang T."/>
            <person name="Chambers A.H."/>
        </authorList>
    </citation>
    <scope>NUCLEOTIDE SEQUENCE [LARGE SCALE GENOMIC DNA]</scope>
    <source>
        <tissue evidence="13">Leaf</tissue>
    </source>
</reference>
<dbReference type="EMBL" id="JADCNL010000001">
    <property type="protein sequence ID" value="KAG0497423.1"/>
    <property type="molecule type" value="Genomic_DNA"/>
</dbReference>
<proteinExistence type="inferred from homology"/>
<dbReference type="AlphaFoldDB" id="A0A835VHL0"/>
<comment type="subcellular location">
    <subcellularLocation>
        <location evidence="1">Membrane</location>
        <topology evidence="1">Multi-pass membrane protein</topology>
    </subcellularLocation>
</comment>
<keyword evidence="9 10" id="KW-0472">Membrane</keyword>
<feature type="transmembrane region" description="Helical" evidence="10">
    <location>
        <begin position="177"/>
        <end position="195"/>
    </location>
</feature>
<gene>
    <name evidence="13" type="ORF">HPP92_002114</name>
</gene>
<organism evidence="13 14">
    <name type="scientific">Vanilla planifolia</name>
    <name type="common">Vanilla</name>
    <dbReference type="NCBI Taxonomy" id="51239"/>
    <lineage>
        <taxon>Eukaryota</taxon>
        <taxon>Viridiplantae</taxon>
        <taxon>Streptophyta</taxon>
        <taxon>Embryophyta</taxon>
        <taxon>Tracheophyta</taxon>
        <taxon>Spermatophyta</taxon>
        <taxon>Magnoliopsida</taxon>
        <taxon>Liliopsida</taxon>
        <taxon>Asparagales</taxon>
        <taxon>Orchidaceae</taxon>
        <taxon>Vanilloideae</taxon>
        <taxon>Vanilleae</taxon>
        <taxon>Vanilla</taxon>
    </lineage>
</organism>
<keyword evidence="7 10" id="KW-1133">Transmembrane helix</keyword>
<keyword evidence="6" id="KW-0630">Potassium</keyword>
<evidence type="ECO:0008006" key="15">
    <source>
        <dbReference type="Google" id="ProtNLM"/>
    </source>
</evidence>
<evidence type="ECO:0000259" key="12">
    <source>
        <dbReference type="Pfam" id="PF22776"/>
    </source>
</evidence>
<dbReference type="Proteomes" id="UP000636800">
    <property type="component" value="Chromosome 1"/>
</dbReference>
<evidence type="ECO:0000313" key="13">
    <source>
        <dbReference type="EMBL" id="KAG0497423.1"/>
    </source>
</evidence>
<evidence type="ECO:0000256" key="6">
    <source>
        <dbReference type="ARBA" id="ARBA00022958"/>
    </source>
</evidence>
<feature type="transmembrane region" description="Helical" evidence="10">
    <location>
        <begin position="53"/>
        <end position="74"/>
    </location>
</feature>
<comment type="caution">
    <text evidence="13">The sequence shown here is derived from an EMBL/GenBank/DDBJ whole genome shotgun (WGS) entry which is preliminary data.</text>
</comment>
<keyword evidence="4" id="KW-0633">Potassium transport</keyword>
<evidence type="ECO:0000256" key="10">
    <source>
        <dbReference type="SAM" id="Phobius"/>
    </source>
</evidence>
<keyword evidence="14" id="KW-1185">Reference proteome</keyword>
<evidence type="ECO:0000256" key="2">
    <source>
        <dbReference type="ARBA" id="ARBA00008440"/>
    </source>
</evidence>
<dbReference type="GO" id="GO:0016020">
    <property type="term" value="C:membrane"/>
    <property type="evidence" value="ECO:0007669"/>
    <property type="project" value="UniProtKB-SubCell"/>
</dbReference>
<evidence type="ECO:0000256" key="7">
    <source>
        <dbReference type="ARBA" id="ARBA00022989"/>
    </source>
</evidence>
<keyword evidence="8" id="KW-0406">Ion transport</keyword>
<accession>A0A835VHL0</accession>
<dbReference type="GO" id="GO:0015079">
    <property type="term" value="F:potassium ion transmembrane transporter activity"/>
    <property type="evidence" value="ECO:0007669"/>
    <property type="project" value="InterPro"/>
</dbReference>
<dbReference type="InterPro" id="IPR003855">
    <property type="entry name" value="K+_transporter"/>
</dbReference>
<sequence length="634" mass="70726">MYSLLERDDNGEGGTLLYLPLMQACKVGMLPNQQAADEELSTYYRPGKTSASLFLFSVLFSFICIDYGTAYHLLIHEITSWSSAVLSSISGLQVRTQGLSDAVVVLISCIVLVGLFALQHHGTHRVAFLFAPIVMVWLLCIGIIGLYNTIHWNPRIYQAISPFYMIKFFKKTGKDGWLSLGGILLCITGSEAMFADLGHFTSISIRVGRFASVIYPCMVLQYMGQAAYLTKNVSLIPISFYGSIPKPVFWPVFMVSTLAAIVASQAVISATFSIVKQCLALGCFPRVKVVHTSKVDLWSNIYTRNQLDTHGIACIVVMFVTSCLMALVIIFVWQRNVIFAVLFLVLFGFIEGAYLSSSIVKVPQGGWVPLALAFVFMIIMYVWHYGTRSKYLFDVQNKVSMKWILTLGPSLGIVRVPGIGLIYTELVTGVPSIFSHFVTNLPAFHQVLVFVCVKSVPVPYVPPDERYLIGRIGPRSYRMYRCIIRYGYKDVQKDDYNFEDHLVMSIAEFIHMEAENSKSSSSPDVSVEGKLAVIRTSERHSGLVAREANAEITRASASARSSKSETLQSLQSLYEQESPSLVRRRTVQFELAQSQQMDPQVRGACGSCGGEGGRRCLCFRPFLRKSKEELVLHK</sequence>
<feature type="transmembrane region" description="Helical" evidence="10">
    <location>
        <begin position="337"/>
        <end position="355"/>
    </location>
</feature>